<name>A0AA36Y5G7_9FIRM</name>
<dbReference type="PANTHER" id="PTHR43235">
    <property type="entry name" value="GLUTAMINE AMIDOTRANSFERASE PB2B2.05-RELATED"/>
    <property type="match status" value="1"/>
</dbReference>
<evidence type="ECO:0000313" key="3">
    <source>
        <dbReference type="Proteomes" id="UP000018466"/>
    </source>
</evidence>
<dbReference type="InterPro" id="IPR044668">
    <property type="entry name" value="PuuD-like"/>
</dbReference>
<dbReference type="SUPFAM" id="SSF52317">
    <property type="entry name" value="Class I glutamine amidotransferase-like"/>
    <property type="match status" value="1"/>
</dbReference>
<dbReference type="PANTHER" id="PTHR43235:SF1">
    <property type="entry name" value="GLUTAMINE AMIDOTRANSFERASE PB2B2.05-RELATED"/>
    <property type="match status" value="1"/>
</dbReference>
<protein>
    <recommendedName>
        <fullName evidence="4">Peptidase C26</fullName>
    </recommendedName>
</protein>
<dbReference type="GeneID" id="86940624"/>
<evidence type="ECO:0000256" key="1">
    <source>
        <dbReference type="SAM" id="SignalP"/>
    </source>
</evidence>
<evidence type="ECO:0008006" key="4">
    <source>
        <dbReference type="Google" id="ProtNLM"/>
    </source>
</evidence>
<dbReference type="InterPro" id="IPR029062">
    <property type="entry name" value="Class_I_gatase-like"/>
</dbReference>
<dbReference type="Pfam" id="PF07722">
    <property type="entry name" value="Peptidase_C26"/>
    <property type="match status" value="1"/>
</dbReference>
<dbReference type="EMBL" id="AGEL01000006">
    <property type="protein sequence ID" value="EHO17255.1"/>
    <property type="molecule type" value="Genomic_DNA"/>
</dbReference>
<feature type="chain" id="PRO_5041232659" description="Peptidase C26" evidence="1">
    <location>
        <begin position="25"/>
        <end position="269"/>
    </location>
</feature>
<dbReference type="AlphaFoldDB" id="A0AA36Y5G7"/>
<keyword evidence="1" id="KW-0732">Signal</keyword>
<dbReference type="Proteomes" id="UP000018466">
    <property type="component" value="Unassembled WGS sequence"/>
</dbReference>
<dbReference type="GO" id="GO:0006598">
    <property type="term" value="P:polyamine catabolic process"/>
    <property type="evidence" value="ECO:0007669"/>
    <property type="project" value="TreeGrafter"/>
</dbReference>
<sequence>MKKLRQFASLVLTVAMAVSLCACGGTKKAETKKLKVGISWSEDNLDTAKDDYCNAVIKAGGEPVYLAQFKTEEEAAAALKDLDALVMTGGEDIDLSYYHETKDPLLEKSNEARDVSDYALINAAIKTDIPTLCTCRGMQFLNIICGGTLYQDFPSKVESDIIHRDPNHKVFAYHDITVDGNNIVADAFGGAGTYEVNSWHHQAVDKLGDHLNVVAKSADGIIEAVVKDDNTYFMGLQFHSEALIVEDGKDAYLPFYQNLLKAAETKKQK</sequence>
<dbReference type="PROSITE" id="PS51257">
    <property type="entry name" value="PROKAR_LIPOPROTEIN"/>
    <property type="match status" value="1"/>
</dbReference>
<evidence type="ECO:0000313" key="2">
    <source>
        <dbReference type="EMBL" id="EHO17255.1"/>
    </source>
</evidence>
<dbReference type="PROSITE" id="PS51273">
    <property type="entry name" value="GATASE_TYPE_1"/>
    <property type="match status" value="1"/>
</dbReference>
<feature type="signal peptide" evidence="1">
    <location>
        <begin position="1"/>
        <end position="24"/>
    </location>
</feature>
<comment type="caution">
    <text evidence="2">The sequence shown here is derived from an EMBL/GenBank/DDBJ whole genome shotgun (WGS) entry which is preliminary data.</text>
</comment>
<dbReference type="GO" id="GO:0033969">
    <property type="term" value="F:gamma-glutamyl-gamma-aminobutyrate hydrolase activity"/>
    <property type="evidence" value="ECO:0007669"/>
    <property type="project" value="TreeGrafter"/>
</dbReference>
<dbReference type="GO" id="GO:0005829">
    <property type="term" value="C:cytosol"/>
    <property type="evidence" value="ECO:0007669"/>
    <property type="project" value="TreeGrafter"/>
</dbReference>
<accession>A0AA36Y5G7</accession>
<dbReference type="RefSeq" id="WP_009532687.1">
    <property type="nucleotide sequence ID" value="NZ_JH590862.1"/>
</dbReference>
<proteinExistence type="predicted"/>
<organism evidence="2 3">
    <name type="scientific">Stomatobaculum longum</name>
    <dbReference type="NCBI Taxonomy" id="796942"/>
    <lineage>
        <taxon>Bacteria</taxon>
        <taxon>Bacillati</taxon>
        <taxon>Bacillota</taxon>
        <taxon>Clostridia</taxon>
        <taxon>Lachnospirales</taxon>
        <taxon>Lachnospiraceae</taxon>
        <taxon>Stomatobaculum</taxon>
    </lineage>
</organism>
<keyword evidence="3" id="KW-1185">Reference proteome</keyword>
<gene>
    <name evidence="2" type="ORF">HMPREF9623_00854</name>
</gene>
<reference evidence="2 3" key="1">
    <citation type="submission" date="2011-10" db="EMBL/GenBank/DDBJ databases">
        <title>The Genome Sequence of Lachnospiraceae bacterium ACC2.</title>
        <authorList>
            <consortium name="The Broad Institute Genome Sequencing Platform"/>
            <person name="Earl A."/>
            <person name="Ward D."/>
            <person name="Feldgarden M."/>
            <person name="Gevers D."/>
            <person name="Sizova M."/>
            <person name="Hazen A."/>
            <person name="Epstein S."/>
            <person name="Young S.K."/>
            <person name="Zeng Q."/>
            <person name="Gargeya S."/>
            <person name="Fitzgerald M."/>
            <person name="Haas B."/>
            <person name="Abouelleil A."/>
            <person name="Alvarado L."/>
            <person name="Arachchi H.M."/>
            <person name="Berlin A."/>
            <person name="Brown A."/>
            <person name="Chapman S.B."/>
            <person name="Chen Z."/>
            <person name="Dunbar C."/>
            <person name="Freedman E."/>
            <person name="Gearin G."/>
            <person name="Goldberg J."/>
            <person name="Griggs A."/>
            <person name="Gujja S."/>
            <person name="Heiman D."/>
            <person name="Howarth C."/>
            <person name="Larson L."/>
            <person name="Lui A."/>
            <person name="MacDonald P.J.P."/>
            <person name="Montmayeur A."/>
            <person name="Murphy C."/>
            <person name="Neiman D."/>
            <person name="Pearson M."/>
            <person name="Priest M."/>
            <person name="Roberts A."/>
            <person name="Saif S."/>
            <person name="Shea T."/>
            <person name="Shenoy N."/>
            <person name="Sisk P."/>
            <person name="Stolte C."/>
            <person name="Sykes S."/>
            <person name="Wortman J."/>
            <person name="Nusbaum C."/>
            <person name="Birren B."/>
        </authorList>
    </citation>
    <scope>NUCLEOTIDE SEQUENCE [LARGE SCALE GENOMIC DNA]</scope>
    <source>
        <strain evidence="2 3">ACC2</strain>
    </source>
</reference>
<dbReference type="InterPro" id="IPR011697">
    <property type="entry name" value="Peptidase_C26"/>
</dbReference>
<dbReference type="Gene3D" id="3.40.50.880">
    <property type="match status" value="1"/>
</dbReference>